<dbReference type="InterPro" id="IPR015422">
    <property type="entry name" value="PyrdxlP-dep_Trfase_small"/>
</dbReference>
<dbReference type="PROSITE" id="PS00105">
    <property type="entry name" value="AA_TRANSFER_CLASS_1"/>
    <property type="match status" value="1"/>
</dbReference>
<evidence type="ECO:0000256" key="1">
    <source>
        <dbReference type="ARBA" id="ARBA00001933"/>
    </source>
</evidence>
<keyword evidence="7" id="KW-1185">Reference proteome</keyword>
<comment type="caution">
    <text evidence="6">The sequence shown here is derived from an EMBL/GenBank/DDBJ whole genome shotgun (WGS) entry which is preliminary data.</text>
</comment>
<evidence type="ECO:0000256" key="4">
    <source>
        <dbReference type="RuleBase" id="RU000481"/>
    </source>
</evidence>
<dbReference type="InterPro" id="IPR004838">
    <property type="entry name" value="NHTrfase_class1_PyrdxlP-BS"/>
</dbReference>
<dbReference type="InterPro" id="IPR015421">
    <property type="entry name" value="PyrdxlP-dep_Trfase_major"/>
</dbReference>
<keyword evidence="3 4" id="KW-0808">Transferase</keyword>
<dbReference type="InterPro" id="IPR015424">
    <property type="entry name" value="PyrdxlP-dep_Trfase"/>
</dbReference>
<accession>A0A931AUZ5</accession>
<dbReference type="Pfam" id="PF00155">
    <property type="entry name" value="Aminotran_1_2"/>
    <property type="match status" value="1"/>
</dbReference>
<comment type="similarity">
    <text evidence="4">Belongs to the class-I pyridoxal-phosphate-dependent aminotransferase family.</text>
</comment>
<comment type="cofactor">
    <cofactor evidence="1 4">
        <name>pyridoxal 5'-phosphate</name>
        <dbReference type="ChEBI" id="CHEBI:597326"/>
    </cofactor>
</comment>
<dbReference type="InterPro" id="IPR004839">
    <property type="entry name" value="Aminotransferase_I/II_large"/>
</dbReference>
<dbReference type="RefSeq" id="WP_270453543.1">
    <property type="nucleotide sequence ID" value="NZ_JADPIE010000003.1"/>
</dbReference>
<dbReference type="Gene3D" id="3.90.1150.10">
    <property type="entry name" value="Aspartate Aminotransferase, domain 1"/>
    <property type="match status" value="1"/>
</dbReference>
<dbReference type="InterPro" id="IPR019881">
    <property type="entry name" value="DAP-NH2Trfase_DapL_Desulfo"/>
</dbReference>
<dbReference type="PANTHER" id="PTHR42832">
    <property type="entry name" value="AMINO ACID AMINOTRANSFERASE"/>
    <property type="match status" value="1"/>
</dbReference>
<dbReference type="EMBL" id="JADPIE010000003">
    <property type="protein sequence ID" value="MBF8436636.1"/>
    <property type="molecule type" value="Genomic_DNA"/>
</dbReference>
<evidence type="ECO:0000256" key="3">
    <source>
        <dbReference type="ARBA" id="ARBA00022679"/>
    </source>
</evidence>
<feature type="domain" description="Aminotransferase class I/classII large" evidence="5">
    <location>
        <begin position="31"/>
        <end position="382"/>
    </location>
</feature>
<evidence type="ECO:0000313" key="7">
    <source>
        <dbReference type="Proteomes" id="UP000621436"/>
    </source>
</evidence>
<protein>
    <recommendedName>
        <fullName evidence="4">Aminotransferase</fullName>
        <ecNumber evidence="4">2.6.1.-</ecNumber>
    </recommendedName>
</protein>
<dbReference type="Proteomes" id="UP000621436">
    <property type="component" value="Unassembled WGS sequence"/>
</dbReference>
<dbReference type="GO" id="GO:0030170">
    <property type="term" value="F:pyridoxal phosphate binding"/>
    <property type="evidence" value="ECO:0007669"/>
    <property type="project" value="InterPro"/>
</dbReference>
<dbReference type="AlphaFoldDB" id="A0A931AUZ5"/>
<dbReference type="Gene3D" id="3.40.640.10">
    <property type="entry name" value="Type I PLP-dependent aspartate aminotransferase-like (Major domain)"/>
    <property type="match status" value="1"/>
</dbReference>
<dbReference type="PANTHER" id="PTHR42832:SF3">
    <property type="entry name" value="L-GLUTAMINE--4-(METHYLSULFANYL)-2-OXOBUTANOATE AMINOTRANSFERASE"/>
    <property type="match status" value="1"/>
</dbReference>
<dbReference type="NCBIfam" id="NF006756">
    <property type="entry name" value="PRK09276.1"/>
    <property type="match status" value="1"/>
</dbReference>
<organism evidence="6 7">
    <name type="scientific">Halonatronomonas betaini</name>
    <dbReference type="NCBI Taxonomy" id="2778430"/>
    <lineage>
        <taxon>Bacteria</taxon>
        <taxon>Bacillati</taxon>
        <taxon>Bacillota</taxon>
        <taxon>Clostridia</taxon>
        <taxon>Halanaerobiales</taxon>
        <taxon>Halarsenatibacteraceae</taxon>
        <taxon>Halonatronomonas</taxon>
    </lineage>
</organism>
<gene>
    <name evidence="6" type="ORF">I0Q91_06090</name>
</gene>
<evidence type="ECO:0000259" key="5">
    <source>
        <dbReference type="Pfam" id="PF00155"/>
    </source>
</evidence>
<evidence type="ECO:0000313" key="6">
    <source>
        <dbReference type="EMBL" id="MBF8436636.1"/>
    </source>
</evidence>
<sequence>MEEAKRVKNLPPYLFAEIDKMINKAKENGVDVISFGIGDPDQPTPNYIVDSMIEAVQDPSTHSYPSYEGLYEYRDAVTNWYNERFSVDLDPDTEVISLIGSKEGIAHLPFCYINQDDYALVPDPGYPVYNTASLLAGGKVEKLPLKKENNFLVDLDSVDEEILKKAKLLFLNYPNNPTAATANEDFFKEMISYAKKYDFIIAHDSAYSEIYYEDNKPLSFLEVEGARDVGIEFGSLSKSFNMTGWRVGWAVGNEKIIDALGRIKTNIDSGIFEAIQKSAITALNGNGSAIESTCDIYKNRRNKIVDGLNELGWNINKNTATFYIWAEIPDSYSTGEEFSKKVFEETGVFFTPGIGYGDEGNKYVRIALTVNESRIEEALERLKNSNIFKG</sequence>
<dbReference type="EC" id="2.6.1.-" evidence="4"/>
<dbReference type="CDD" id="cd00609">
    <property type="entry name" value="AAT_like"/>
    <property type="match status" value="1"/>
</dbReference>
<evidence type="ECO:0000256" key="2">
    <source>
        <dbReference type="ARBA" id="ARBA00022576"/>
    </source>
</evidence>
<dbReference type="NCBIfam" id="TIGR03540">
    <property type="entry name" value="DapC_direct"/>
    <property type="match status" value="1"/>
</dbReference>
<proteinExistence type="inferred from homology"/>
<name>A0A931AUZ5_9FIRM</name>
<reference evidence="6" key="1">
    <citation type="submission" date="2020-11" db="EMBL/GenBank/DDBJ databases">
        <title>Halonatronomonas betainensis gen. nov., sp. nov. a novel haloalkaliphilic representative of the family Halanaerobiacae capable of betaine degradation.</title>
        <authorList>
            <person name="Boltyanskaya Y."/>
            <person name="Kevbrin V."/>
            <person name="Detkova E."/>
            <person name="Grouzdev D.S."/>
            <person name="Koziaeva V."/>
            <person name="Zhilina T."/>
        </authorList>
    </citation>
    <scope>NUCLEOTIDE SEQUENCE</scope>
    <source>
        <strain evidence="6">Z-7014</strain>
    </source>
</reference>
<dbReference type="GO" id="GO:0009089">
    <property type="term" value="P:lysine biosynthetic process via diaminopimelate"/>
    <property type="evidence" value="ECO:0007669"/>
    <property type="project" value="InterPro"/>
</dbReference>
<dbReference type="SUPFAM" id="SSF53383">
    <property type="entry name" value="PLP-dependent transferases"/>
    <property type="match status" value="1"/>
</dbReference>
<keyword evidence="2 4" id="KW-0032">Aminotransferase</keyword>
<dbReference type="GO" id="GO:0010285">
    <property type="term" value="F:L,L-diaminopimelate aminotransferase activity"/>
    <property type="evidence" value="ECO:0007669"/>
    <property type="project" value="InterPro"/>
</dbReference>
<dbReference type="InterPro" id="IPR050881">
    <property type="entry name" value="LL-DAP_aminotransferase"/>
</dbReference>